<organism evidence="8 9">
    <name type="scientific">Kitasatospora cheerisanensis KCTC 2395</name>
    <dbReference type="NCBI Taxonomy" id="1348663"/>
    <lineage>
        <taxon>Bacteria</taxon>
        <taxon>Bacillati</taxon>
        <taxon>Actinomycetota</taxon>
        <taxon>Actinomycetes</taxon>
        <taxon>Kitasatosporales</taxon>
        <taxon>Streptomycetaceae</taxon>
        <taxon>Kitasatospora</taxon>
    </lineage>
</organism>
<evidence type="ECO:0000259" key="7">
    <source>
        <dbReference type="Pfam" id="PF00155"/>
    </source>
</evidence>
<dbReference type="RefSeq" id="WP_035865483.1">
    <property type="nucleotide sequence ID" value="NZ_KK853997.1"/>
</dbReference>
<evidence type="ECO:0000313" key="8">
    <source>
        <dbReference type="EMBL" id="KDN83246.1"/>
    </source>
</evidence>
<dbReference type="SUPFAM" id="SSF53383">
    <property type="entry name" value="PLP-dependent transferases"/>
    <property type="match status" value="1"/>
</dbReference>
<dbReference type="PATRIC" id="fig|1348663.4.peg.4566"/>
<dbReference type="InterPro" id="IPR051926">
    <property type="entry name" value="Ala_Aminotransferase"/>
</dbReference>
<dbReference type="OrthoDB" id="9763453at2"/>
<comment type="similarity">
    <text evidence="2">Belongs to the class-I pyridoxal-phosphate-dependent aminotransferase family.</text>
</comment>
<dbReference type="EC" id="2.6.1.2" evidence="6"/>
<protein>
    <recommendedName>
        <fullName evidence="6">alanine transaminase</fullName>
        <ecNumber evidence="6">2.6.1.2</ecNumber>
    </recommendedName>
</protein>
<evidence type="ECO:0000313" key="9">
    <source>
        <dbReference type="Proteomes" id="UP000027178"/>
    </source>
</evidence>
<dbReference type="Proteomes" id="UP000027178">
    <property type="component" value="Unassembled WGS sequence"/>
</dbReference>
<dbReference type="PANTHER" id="PTHR43488:SF2">
    <property type="entry name" value="GLUTAMATE-PYRUVATE AMINOTRANSFERASE ALAA"/>
    <property type="match status" value="1"/>
</dbReference>
<keyword evidence="4 8" id="KW-0808">Transferase</keyword>
<reference evidence="8 9" key="1">
    <citation type="submission" date="2014-05" db="EMBL/GenBank/DDBJ databases">
        <title>Draft Genome Sequence of Kitasatospora cheerisanensis KCTC 2395.</title>
        <authorList>
            <person name="Nam D.H."/>
        </authorList>
    </citation>
    <scope>NUCLEOTIDE SEQUENCE [LARGE SCALE GENOMIC DNA]</scope>
    <source>
        <strain evidence="8 9">KCTC 2395</strain>
    </source>
</reference>
<comment type="caution">
    <text evidence="8">The sequence shown here is derived from an EMBL/GenBank/DDBJ whole genome shotgun (WGS) entry which is preliminary data.</text>
</comment>
<name>A0A066YYU7_9ACTN</name>
<evidence type="ECO:0000256" key="3">
    <source>
        <dbReference type="ARBA" id="ARBA00022576"/>
    </source>
</evidence>
<proteinExistence type="inferred from homology"/>
<feature type="domain" description="Aminotransferase class I/classII large" evidence="7">
    <location>
        <begin position="34"/>
        <end position="394"/>
    </location>
</feature>
<dbReference type="GO" id="GO:0030170">
    <property type="term" value="F:pyridoxal phosphate binding"/>
    <property type="evidence" value="ECO:0007669"/>
    <property type="project" value="InterPro"/>
</dbReference>
<dbReference type="CDD" id="cd00609">
    <property type="entry name" value="AAT_like"/>
    <property type="match status" value="1"/>
</dbReference>
<dbReference type="EMBL" id="JNBY01000095">
    <property type="protein sequence ID" value="KDN83246.1"/>
    <property type="molecule type" value="Genomic_DNA"/>
</dbReference>
<dbReference type="PANTHER" id="PTHR43488">
    <property type="entry name" value="GLUTAMATE-PYRUVATE AMINOTRANSFERASE ALAA"/>
    <property type="match status" value="1"/>
</dbReference>
<dbReference type="Pfam" id="PF00155">
    <property type="entry name" value="Aminotran_1_2"/>
    <property type="match status" value="1"/>
</dbReference>
<dbReference type="GO" id="GO:0004021">
    <property type="term" value="F:L-alanine:2-oxoglutarate aminotransferase activity"/>
    <property type="evidence" value="ECO:0007669"/>
    <property type="project" value="UniProtKB-EC"/>
</dbReference>
<evidence type="ECO:0000256" key="4">
    <source>
        <dbReference type="ARBA" id="ARBA00022679"/>
    </source>
</evidence>
<keyword evidence="9" id="KW-1185">Reference proteome</keyword>
<keyword evidence="3 8" id="KW-0032">Aminotransferase</keyword>
<keyword evidence="5" id="KW-0663">Pyridoxal phosphate</keyword>
<dbReference type="InterPro" id="IPR015424">
    <property type="entry name" value="PyrdxlP-dep_Trfase"/>
</dbReference>
<dbReference type="Gene3D" id="3.90.1150.10">
    <property type="entry name" value="Aspartate Aminotransferase, domain 1"/>
    <property type="match status" value="1"/>
</dbReference>
<evidence type="ECO:0000256" key="2">
    <source>
        <dbReference type="ARBA" id="ARBA00007441"/>
    </source>
</evidence>
<dbReference type="AlphaFoldDB" id="A0A066YYU7"/>
<dbReference type="Gene3D" id="3.40.640.10">
    <property type="entry name" value="Type I PLP-dependent aspartate aminotransferase-like (Major domain)"/>
    <property type="match status" value="1"/>
</dbReference>
<comment type="cofactor">
    <cofactor evidence="1">
        <name>pyridoxal 5'-phosphate</name>
        <dbReference type="ChEBI" id="CHEBI:597326"/>
    </cofactor>
</comment>
<evidence type="ECO:0000256" key="1">
    <source>
        <dbReference type="ARBA" id="ARBA00001933"/>
    </source>
</evidence>
<gene>
    <name evidence="8" type="ORF">KCH_47280</name>
</gene>
<dbReference type="eggNOG" id="COG0436">
    <property type="taxonomic scope" value="Bacteria"/>
</dbReference>
<sequence>MQVIQSSKLANVCYDIRGPVLDEAMRLEEQGHRILKLNTGNPAAFGFEAPPEILQDILRNLSSAHGYGDSKGLLSARRAVVMHYEERGLHGLSVEDVYLGNGVSELIQLAMTALLDDGDEVLVPAPDYPLWTASVSLAGGTAVHYRCDEQADWYPDLADIAAKITDRTRAIVVINPNNPTGAVYPREVLEGIVELAREHRLVVYADEIYDKILYDGVEHVPLATLAPDLFCITFNGMSKSYRVAGFRSGWMVLSGDRQRARSYIEGLNVLASMRLCANMPAQHAVAAALGGRQSVRDLVLPGGRLLASRDAAFKLLNEIPGVSCVKPKGALYAFPRLDPQVYKIKDDAQMVLDLLRSQRILIVQGTGFNWPDPDHFRLVTLPRPEDITDAVTRIGDFLSGYVQA</sequence>
<dbReference type="HOGENOM" id="CLU_017584_4_2_11"/>
<evidence type="ECO:0000256" key="5">
    <source>
        <dbReference type="ARBA" id="ARBA00022898"/>
    </source>
</evidence>
<dbReference type="InterPro" id="IPR004839">
    <property type="entry name" value="Aminotransferase_I/II_large"/>
</dbReference>
<dbReference type="InterPro" id="IPR015422">
    <property type="entry name" value="PyrdxlP-dep_Trfase_small"/>
</dbReference>
<accession>A0A066YYU7</accession>
<dbReference type="InterPro" id="IPR015421">
    <property type="entry name" value="PyrdxlP-dep_Trfase_major"/>
</dbReference>
<evidence type="ECO:0000256" key="6">
    <source>
        <dbReference type="ARBA" id="ARBA00026106"/>
    </source>
</evidence>